<dbReference type="Pfam" id="PF00046">
    <property type="entry name" value="Homeodomain"/>
    <property type="match status" value="1"/>
</dbReference>
<keyword evidence="2 5" id="KW-0238">DNA-binding</keyword>
<dbReference type="PROSITE" id="PS00027">
    <property type="entry name" value="HOMEOBOX_1"/>
    <property type="match status" value="1"/>
</dbReference>
<dbReference type="InterPro" id="IPR009057">
    <property type="entry name" value="Homeodomain-like_sf"/>
</dbReference>
<evidence type="ECO:0000256" key="1">
    <source>
        <dbReference type="ARBA" id="ARBA00004123"/>
    </source>
</evidence>
<dbReference type="OrthoDB" id="6159439at2759"/>
<dbReference type="PROSITE" id="PS50071">
    <property type="entry name" value="HOMEOBOX_2"/>
    <property type="match status" value="1"/>
</dbReference>
<dbReference type="Proteomes" id="UP000494040">
    <property type="component" value="Unassembled WGS sequence"/>
</dbReference>
<dbReference type="AlphaFoldDB" id="A0A8I6TML7"/>
<keyword evidence="3 5" id="KW-0371">Homeobox</keyword>
<accession>A0A8I6TML7</accession>
<evidence type="ECO:0000256" key="4">
    <source>
        <dbReference type="ARBA" id="ARBA00023242"/>
    </source>
</evidence>
<name>A0A8I6TML7_CIMLE</name>
<evidence type="ECO:0000313" key="8">
    <source>
        <dbReference type="EnsemblMetazoa" id="XP_024084424.1"/>
    </source>
</evidence>
<dbReference type="CDD" id="cd00086">
    <property type="entry name" value="homeodomain"/>
    <property type="match status" value="1"/>
</dbReference>
<protein>
    <recommendedName>
        <fullName evidence="7">Homeobox domain-containing protein</fullName>
    </recommendedName>
</protein>
<evidence type="ECO:0000259" key="7">
    <source>
        <dbReference type="PROSITE" id="PS50071"/>
    </source>
</evidence>
<dbReference type="InterPro" id="IPR020479">
    <property type="entry name" value="HD_metazoa"/>
</dbReference>
<dbReference type="KEGG" id="clec:106664463"/>
<comment type="subcellular location">
    <subcellularLocation>
        <location evidence="1 5 6">Nucleus</location>
    </subcellularLocation>
</comment>
<dbReference type="SMART" id="SM00389">
    <property type="entry name" value="HOX"/>
    <property type="match status" value="1"/>
</dbReference>
<evidence type="ECO:0000256" key="3">
    <source>
        <dbReference type="ARBA" id="ARBA00023155"/>
    </source>
</evidence>
<dbReference type="GO" id="GO:0007420">
    <property type="term" value="P:brain development"/>
    <property type="evidence" value="ECO:0007669"/>
    <property type="project" value="TreeGrafter"/>
</dbReference>
<keyword evidence="4 5" id="KW-0539">Nucleus</keyword>
<sequence length="206" mass="23509">MEREVNNNPDVSPGKNPFSIETLLLKKEDKVRYPGENRNMAPWHIPAPTIIPGEEKFEGDKKKRPRTAFTSSQIKALETEFEHNKYLSVAKRSQLSKTLKLTETQIKIWFQNRRTKWKRKYTNDLELLAQQYYSNLGVSASRPIFIGDRLWFFNCPGGSSVGGILPPPFLPHAQPLASNLIHQSPFSDFPSVLPQLDIPPLPSSPR</sequence>
<keyword evidence="9" id="KW-1185">Reference proteome</keyword>
<dbReference type="GO" id="GO:0000981">
    <property type="term" value="F:DNA-binding transcription factor activity, RNA polymerase II-specific"/>
    <property type="evidence" value="ECO:0007669"/>
    <property type="project" value="InterPro"/>
</dbReference>
<dbReference type="InterPro" id="IPR017970">
    <property type="entry name" value="Homeobox_CS"/>
</dbReference>
<dbReference type="SUPFAM" id="SSF46689">
    <property type="entry name" value="Homeodomain-like"/>
    <property type="match status" value="1"/>
</dbReference>
<feature type="domain" description="Homeobox" evidence="7">
    <location>
        <begin position="60"/>
        <end position="120"/>
    </location>
</feature>
<dbReference type="GO" id="GO:0030182">
    <property type="term" value="P:neuron differentiation"/>
    <property type="evidence" value="ECO:0007669"/>
    <property type="project" value="TreeGrafter"/>
</dbReference>
<proteinExistence type="predicted"/>
<dbReference type="PANTHER" id="PTHR24339:SF30">
    <property type="entry name" value="LATERAL MUSCLES SCARCER, ISOFORM B"/>
    <property type="match status" value="1"/>
</dbReference>
<reference evidence="8" key="1">
    <citation type="submission" date="2022-01" db="UniProtKB">
        <authorList>
            <consortium name="EnsemblMetazoa"/>
        </authorList>
    </citation>
    <scope>IDENTIFICATION</scope>
</reference>
<dbReference type="PRINTS" id="PR00024">
    <property type="entry name" value="HOMEOBOX"/>
</dbReference>
<dbReference type="GO" id="GO:0000978">
    <property type="term" value="F:RNA polymerase II cis-regulatory region sequence-specific DNA binding"/>
    <property type="evidence" value="ECO:0007669"/>
    <property type="project" value="TreeGrafter"/>
</dbReference>
<dbReference type="GeneID" id="106664463"/>
<evidence type="ECO:0000256" key="5">
    <source>
        <dbReference type="PROSITE-ProRule" id="PRU00108"/>
    </source>
</evidence>
<feature type="DNA-binding region" description="Homeobox" evidence="5">
    <location>
        <begin position="62"/>
        <end position="121"/>
    </location>
</feature>
<dbReference type="Gene3D" id="1.10.10.60">
    <property type="entry name" value="Homeodomain-like"/>
    <property type="match status" value="1"/>
</dbReference>
<dbReference type="PANTHER" id="PTHR24339">
    <property type="entry name" value="HOMEOBOX PROTEIN EMX-RELATED"/>
    <property type="match status" value="1"/>
</dbReference>
<evidence type="ECO:0000313" key="9">
    <source>
        <dbReference type="Proteomes" id="UP000494040"/>
    </source>
</evidence>
<organism evidence="8 9">
    <name type="scientific">Cimex lectularius</name>
    <name type="common">Bed bug</name>
    <name type="synonym">Acanthia lectularia</name>
    <dbReference type="NCBI Taxonomy" id="79782"/>
    <lineage>
        <taxon>Eukaryota</taxon>
        <taxon>Metazoa</taxon>
        <taxon>Ecdysozoa</taxon>
        <taxon>Arthropoda</taxon>
        <taxon>Hexapoda</taxon>
        <taxon>Insecta</taxon>
        <taxon>Pterygota</taxon>
        <taxon>Neoptera</taxon>
        <taxon>Paraneoptera</taxon>
        <taxon>Hemiptera</taxon>
        <taxon>Heteroptera</taxon>
        <taxon>Panheteroptera</taxon>
        <taxon>Cimicomorpha</taxon>
        <taxon>Cimicidae</taxon>
        <taxon>Cimex</taxon>
    </lineage>
</organism>
<dbReference type="InterPro" id="IPR001356">
    <property type="entry name" value="HD"/>
</dbReference>
<dbReference type="RefSeq" id="XP_024084424.1">
    <property type="nucleotide sequence ID" value="XM_024228656.1"/>
</dbReference>
<evidence type="ECO:0000256" key="6">
    <source>
        <dbReference type="RuleBase" id="RU000682"/>
    </source>
</evidence>
<dbReference type="GO" id="GO:0005634">
    <property type="term" value="C:nucleus"/>
    <property type="evidence" value="ECO:0007669"/>
    <property type="project" value="UniProtKB-SubCell"/>
</dbReference>
<dbReference type="InterPro" id="IPR050877">
    <property type="entry name" value="EMX-VAX-Noto_Homeobox_TFs"/>
</dbReference>
<dbReference type="EnsemblMetazoa" id="XM_024228656.1">
    <property type="protein sequence ID" value="XP_024084424.1"/>
    <property type="gene ID" value="LOC106664463"/>
</dbReference>
<evidence type="ECO:0000256" key="2">
    <source>
        <dbReference type="ARBA" id="ARBA00023125"/>
    </source>
</evidence>